<dbReference type="SUPFAM" id="SSF51735">
    <property type="entry name" value="NAD(P)-binding Rossmann-fold domains"/>
    <property type="match status" value="1"/>
</dbReference>
<comment type="similarity">
    <text evidence="2">Belongs to the short-chain dehydrogenases/reductases (SDR) family.</text>
</comment>
<dbReference type="PRINTS" id="PR00081">
    <property type="entry name" value="GDHRDH"/>
</dbReference>
<accession>A0A7R9QRV3</accession>
<dbReference type="EMBL" id="OC925083">
    <property type="protein sequence ID" value="CAD7655919.1"/>
    <property type="molecule type" value="Genomic_DNA"/>
</dbReference>
<organism evidence="3">
    <name type="scientific">Oppiella nova</name>
    <dbReference type="NCBI Taxonomy" id="334625"/>
    <lineage>
        <taxon>Eukaryota</taxon>
        <taxon>Metazoa</taxon>
        <taxon>Ecdysozoa</taxon>
        <taxon>Arthropoda</taxon>
        <taxon>Chelicerata</taxon>
        <taxon>Arachnida</taxon>
        <taxon>Acari</taxon>
        <taxon>Acariformes</taxon>
        <taxon>Sarcoptiformes</taxon>
        <taxon>Oribatida</taxon>
        <taxon>Brachypylina</taxon>
        <taxon>Oppioidea</taxon>
        <taxon>Oppiidae</taxon>
        <taxon>Oppiella</taxon>
    </lineage>
</organism>
<feature type="non-terminal residue" evidence="3">
    <location>
        <position position="208"/>
    </location>
</feature>
<dbReference type="PANTHER" id="PTHR43157:SF27">
    <property type="entry name" value="RETINOL DEHYDROGENASE 12, LIKE"/>
    <property type="match status" value="1"/>
</dbReference>
<dbReference type="OrthoDB" id="6482694at2759"/>
<dbReference type="Proteomes" id="UP000728032">
    <property type="component" value="Unassembled WGS sequence"/>
</dbReference>
<dbReference type="AlphaFoldDB" id="A0A7R9QRV3"/>
<reference evidence="3" key="1">
    <citation type="submission" date="2020-11" db="EMBL/GenBank/DDBJ databases">
        <authorList>
            <person name="Tran Van P."/>
        </authorList>
    </citation>
    <scope>NUCLEOTIDE SEQUENCE</scope>
</reference>
<evidence type="ECO:0000256" key="1">
    <source>
        <dbReference type="ARBA" id="ARBA00023002"/>
    </source>
</evidence>
<dbReference type="PANTHER" id="PTHR43157">
    <property type="entry name" value="PHOSPHATIDYLINOSITOL-GLYCAN BIOSYNTHESIS CLASS F PROTEIN-RELATED"/>
    <property type="match status" value="1"/>
</dbReference>
<keyword evidence="1" id="KW-0560">Oxidoreductase</keyword>
<evidence type="ECO:0000313" key="4">
    <source>
        <dbReference type="Proteomes" id="UP000728032"/>
    </source>
</evidence>
<keyword evidence="4" id="KW-1185">Reference proteome</keyword>
<dbReference type="InterPro" id="IPR036291">
    <property type="entry name" value="NAD(P)-bd_dom_sf"/>
</dbReference>
<dbReference type="PRINTS" id="PR00080">
    <property type="entry name" value="SDRFAMILY"/>
</dbReference>
<dbReference type="Pfam" id="PF00106">
    <property type="entry name" value="adh_short"/>
    <property type="match status" value="1"/>
</dbReference>
<proteinExistence type="inferred from homology"/>
<dbReference type="Gene3D" id="3.40.50.720">
    <property type="entry name" value="NAD(P)-binding Rossmann-like Domain"/>
    <property type="match status" value="1"/>
</dbReference>
<dbReference type="InterPro" id="IPR002347">
    <property type="entry name" value="SDR_fam"/>
</dbReference>
<dbReference type="GO" id="GO:0016491">
    <property type="term" value="F:oxidoreductase activity"/>
    <property type="evidence" value="ECO:0007669"/>
    <property type="project" value="UniProtKB-KW"/>
</dbReference>
<protein>
    <recommendedName>
        <fullName evidence="5">Retinol dehydrogenase 13</fullName>
    </recommendedName>
</protein>
<evidence type="ECO:0008006" key="5">
    <source>
        <dbReference type="Google" id="ProtNLM"/>
    </source>
</evidence>
<evidence type="ECO:0000313" key="3">
    <source>
        <dbReference type="EMBL" id="CAD7655919.1"/>
    </source>
</evidence>
<gene>
    <name evidence="3" type="ORF">ONB1V03_LOCUS12559</name>
</gene>
<dbReference type="EMBL" id="CAJPVJ010010258">
    <property type="protein sequence ID" value="CAG2173106.1"/>
    <property type="molecule type" value="Genomic_DNA"/>
</dbReference>
<name>A0A7R9QRV3_9ACAR</name>
<evidence type="ECO:0000256" key="2">
    <source>
        <dbReference type="RuleBase" id="RU000363"/>
    </source>
</evidence>
<sequence>MGQLAQIRHALKDLYLNIFGGRRRCESTRRLDGKVVVVTGANTGLGKVTALQLSLRGAKVYIACRDLGKADIAVKEILADNPSANIVTIKLDLSSFKSIREFADDLAIREPHVDILVNNAGVFMCPEWKTADGFEMQFGTNHLGSFLLTLSLMPLLKKSVAARVVNLASSAHMTGQINFDNINLNNGAYSPMKAYAQSKLANILFTRE</sequence>